<keyword evidence="3" id="KW-1185">Reference proteome</keyword>
<dbReference type="PANTHER" id="PTHR43194:SF5">
    <property type="entry name" value="PIMELOYL-[ACYL-CARRIER PROTEIN] METHYL ESTER ESTERASE"/>
    <property type="match status" value="1"/>
</dbReference>
<sequence>MHKEKHDRRAICVHGAGGGGWEWTIWQRVFAAHGWKVQAPDLQPAPAGIAATQLDDYTAQVAAWTASQSTIPAVLIGASLGGLLALQIASRVPVAALVLVNPLPPAPLQMSIEKSAYPRIVAWGKARSLAGTRRAMPDADDAACVYAFRRWSDESGSVLNAALRGVDVTLPTCPILLLASELDDDVPLATSIALASWLNADLICLPQASHVGPLLGIAAADCAERVLQWLHEAKYNPARAVRKSL</sequence>
<gene>
    <name evidence="2" type="ORF">ELE36_04470</name>
</gene>
<evidence type="ECO:0000313" key="2">
    <source>
        <dbReference type="EMBL" id="QBB69686.1"/>
    </source>
</evidence>
<proteinExistence type="predicted"/>
<dbReference type="InterPro" id="IPR050228">
    <property type="entry name" value="Carboxylesterase_BioH"/>
</dbReference>
<organism evidence="2 3">
    <name type="scientific">Pseudolysobacter antarcticus</name>
    <dbReference type="NCBI Taxonomy" id="2511995"/>
    <lineage>
        <taxon>Bacteria</taxon>
        <taxon>Pseudomonadati</taxon>
        <taxon>Pseudomonadota</taxon>
        <taxon>Gammaproteobacteria</taxon>
        <taxon>Lysobacterales</taxon>
        <taxon>Rhodanobacteraceae</taxon>
        <taxon>Pseudolysobacter</taxon>
    </lineage>
</organism>
<evidence type="ECO:0000313" key="3">
    <source>
        <dbReference type="Proteomes" id="UP000291562"/>
    </source>
</evidence>
<protein>
    <submittedName>
        <fullName evidence="2">Alpha/beta fold hydrolase</fullName>
    </submittedName>
</protein>
<dbReference type="InterPro" id="IPR029058">
    <property type="entry name" value="AB_hydrolase_fold"/>
</dbReference>
<dbReference type="EMBL" id="CP035704">
    <property type="protein sequence ID" value="QBB69686.1"/>
    <property type="molecule type" value="Genomic_DNA"/>
</dbReference>
<evidence type="ECO:0000259" key="1">
    <source>
        <dbReference type="Pfam" id="PF12697"/>
    </source>
</evidence>
<dbReference type="KEGG" id="xbc:ELE36_04470"/>
<feature type="domain" description="AB hydrolase-1" evidence="1">
    <location>
        <begin position="11"/>
        <end position="215"/>
    </location>
</feature>
<accession>A0A411HGN0</accession>
<dbReference type="Proteomes" id="UP000291562">
    <property type="component" value="Chromosome"/>
</dbReference>
<dbReference type="Gene3D" id="3.40.50.1820">
    <property type="entry name" value="alpha/beta hydrolase"/>
    <property type="match status" value="1"/>
</dbReference>
<dbReference type="InterPro" id="IPR000073">
    <property type="entry name" value="AB_hydrolase_1"/>
</dbReference>
<reference evidence="2 3" key="1">
    <citation type="submission" date="2019-01" db="EMBL/GenBank/DDBJ databases">
        <title>Pseudolysobacter antarctica gen. nov., sp. nov., isolated from Fildes Peninsula, Antarctica.</title>
        <authorList>
            <person name="Wei Z."/>
            <person name="Peng F."/>
        </authorList>
    </citation>
    <scope>NUCLEOTIDE SEQUENCE [LARGE SCALE GENOMIC DNA]</scope>
    <source>
        <strain evidence="2 3">AQ6-296</strain>
    </source>
</reference>
<dbReference type="AlphaFoldDB" id="A0A411HGN0"/>
<dbReference type="RefSeq" id="WP_129831946.1">
    <property type="nucleotide sequence ID" value="NZ_CP035704.1"/>
</dbReference>
<name>A0A411HGN0_9GAMM</name>
<dbReference type="Pfam" id="PF12697">
    <property type="entry name" value="Abhydrolase_6"/>
    <property type="match status" value="1"/>
</dbReference>
<dbReference type="PANTHER" id="PTHR43194">
    <property type="entry name" value="HYDROLASE ALPHA/BETA FOLD FAMILY"/>
    <property type="match status" value="1"/>
</dbReference>
<dbReference type="GO" id="GO:0016787">
    <property type="term" value="F:hydrolase activity"/>
    <property type="evidence" value="ECO:0007669"/>
    <property type="project" value="UniProtKB-KW"/>
</dbReference>
<dbReference type="OrthoDB" id="5983953at2"/>
<dbReference type="SUPFAM" id="SSF53474">
    <property type="entry name" value="alpha/beta-Hydrolases"/>
    <property type="match status" value="1"/>
</dbReference>
<keyword evidence="2" id="KW-0378">Hydrolase</keyword>